<evidence type="ECO:0000313" key="7">
    <source>
        <dbReference type="EMBL" id="MFD0916252.1"/>
    </source>
</evidence>
<feature type="binding site" evidence="6">
    <location>
        <position position="159"/>
    </location>
    <ligand>
        <name>S-adenosyl-L-methionine</name>
        <dbReference type="ChEBI" id="CHEBI:59789"/>
    </ligand>
</feature>
<comment type="catalytic activity">
    <reaction evidence="6">
        <text>L-lysyl-[protein] + 3 S-adenosyl-L-methionine = N(6),N(6),N(6)-trimethyl-L-lysyl-[protein] + 3 S-adenosyl-L-homocysteine + 3 H(+)</text>
        <dbReference type="Rhea" id="RHEA:54192"/>
        <dbReference type="Rhea" id="RHEA-COMP:9752"/>
        <dbReference type="Rhea" id="RHEA-COMP:13826"/>
        <dbReference type="ChEBI" id="CHEBI:15378"/>
        <dbReference type="ChEBI" id="CHEBI:29969"/>
        <dbReference type="ChEBI" id="CHEBI:57856"/>
        <dbReference type="ChEBI" id="CHEBI:59789"/>
        <dbReference type="ChEBI" id="CHEBI:61961"/>
    </reaction>
</comment>
<feature type="binding site" evidence="6">
    <location>
        <position position="181"/>
    </location>
    <ligand>
        <name>S-adenosyl-L-methionine</name>
        <dbReference type="ChEBI" id="CHEBI:59789"/>
    </ligand>
</feature>
<keyword evidence="4 6" id="KW-0808">Transferase</keyword>
<comment type="caution">
    <text evidence="7">The sequence shown here is derived from an EMBL/GenBank/DDBJ whole genome shotgun (WGS) entry which is preliminary data.</text>
</comment>
<dbReference type="PANTHER" id="PTHR43648:SF1">
    <property type="entry name" value="ELECTRON TRANSFER FLAVOPROTEIN BETA SUBUNIT LYSINE METHYLTRANSFERASE"/>
    <property type="match status" value="1"/>
</dbReference>
<feature type="binding site" evidence="6">
    <location>
        <position position="136"/>
    </location>
    <ligand>
        <name>S-adenosyl-L-methionine</name>
        <dbReference type="ChEBI" id="CHEBI:59789"/>
    </ligand>
</feature>
<comment type="function">
    <text evidence="6">Methylates ribosomal protein L11.</text>
</comment>
<dbReference type="GO" id="GO:0008168">
    <property type="term" value="F:methyltransferase activity"/>
    <property type="evidence" value="ECO:0007669"/>
    <property type="project" value="UniProtKB-KW"/>
</dbReference>
<dbReference type="Gene3D" id="3.40.50.150">
    <property type="entry name" value="Vaccinia Virus protein VP39"/>
    <property type="match status" value="1"/>
</dbReference>
<dbReference type="CDD" id="cd02440">
    <property type="entry name" value="AdoMet_MTases"/>
    <property type="match status" value="1"/>
</dbReference>
<keyword evidence="7" id="KW-0689">Ribosomal protein</keyword>
<evidence type="ECO:0000313" key="8">
    <source>
        <dbReference type="Proteomes" id="UP001597101"/>
    </source>
</evidence>
<keyword evidence="8" id="KW-1185">Reference proteome</keyword>
<evidence type="ECO:0000256" key="2">
    <source>
        <dbReference type="ARBA" id="ARBA00022490"/>
    </source>
</evidence>
<dbReference type="InterPro" id="IPR050078">
    <property type="entry name" value="Ribosomal_L11_MeTrfase_PrmA"/>
</dbReference>
<dbReference type="EMBL" id="JBHTJV010000005">
    <property type="protein sequence ID" value="MFD0916252.1"/>
    <property type="molecule type" value="Genomic_DNA"/>
</dbReference>
<dbReference type="RefSeq" id="WP_377212114.1">
    <property type="nucleotide sequence ID" value="NZ_JBHTJV010000005.1"/>
</dbReference>
<proteinExistence type="inferred from homology"/>
<comment type="similarity">
    <text evidence="1 6">Belongs to the methyltransferase superfamily. PrmA family.</text>
</comment>
<keyword evidence="5 6" id="KW-0949">S-adenosyl-L-methionine</keyword>
<organism evidence="7 8">
    <name type="scientific">Pseudahrensia aquimaris</name>
    <dbReference type="NCBI Taxonomy" id="744461"/>
    <lineage>
        <taxon>Bacteria</taxon>
        <taxon>Pseudomonadati</taxon>
        <taxon>Pseudomonadota</taxon>
        <taxon>Alphaproteobacteria</taxon>
        <taxon>Hyphomicrobiales</taxon>
        <taxon>Ahrensiaceae</taxon>
        <taxon>Pseudahrensia</taxon>
    </lineage>
</organism>
<dbReference type="Pfam" id="PF06325">
    <property type="entry name" value="PrmA"/>
    <property type="match status" value="1"/>
</dbReference>
<gene>
    <name evidence="6" type="primary">prmA</name>
    <name evidence="7" type="ORF">ACFQ14_07530</name>
</gene>
<accession>A0ABW3FF92</accession>
<keyword evidence="2 6" id="KW-0963">Cytoplasm</keyword>
<evidence type="ECO:0000256" key="5">
    <source>
        <dbReference type="ARBA" id="ARBA00022691"/>
    </source>
</evidence>
<dbReference type="EC" id="2.1.1.-" evidence="6"/>
<evidence type="ECO:0000256" key="6">
    <source>
        <dbReference type="HAMAP-Rule" id="MF_00735"/>
    </source>
</evidence>
<dbReference type="InterPro" id="IPR029063">
    <property type="entry name" value="SAM-dependent_MTases_sf"/>
</dbReference>
<protein>
    <recommendedName>
        <fullName evidence="6">Ribosomal protein L11 methyltransferase</fullName>
        <shortName evidence="6">L11 Mtase</shortName>
        <ecNumber evidence="6">2.1.1.-</ecNumber>
    </recommendedName>
</protein>
<keyword evidence="3 6" id="KW-0489">Methyltransferase</keyword>
<keyword evidence="7" id="KW-0687">Ribonucleoprotein</keyword>
<dbReference type="PANTHER" id="PTHR43648">
    <property type="entry name" value="ELECTRON TRANSFER FLAVOPROTEIN BETA SUBUNIT LYSINE METHYLTRANSFERASE"/>
    <property type="match status" value="1"/>
</dbReference>
<dbReference type="GO" id="GO:0005840">
    <property type="term" value="C:ribosome"/>
    <property type="evidence" value="ECO:0007669"/>
    <property type="project" value="UniProtKB-KW"/>
</dbReference>
<evidence type="ECO:0000256" key="1">
    <source>
        <dbReference type="ARBA" id="ARBA00009741"/>
    </source>
</evidence>
<evidence type="ECO:0000256" key="4">
    <source>
        <dbReference type="ARBA" id="ARBA00022679"/>
    </source>
</evidence>
<reference evidence="8" key="1">
    <citation type="journal article" date="2019" name="Int. J. Syst. Evol. Microbiol.">
        <title>The Global Catalogue of Microorganisms (GCM) 10K type strain sequencing project: providing services to taxonomists for standard genome sequencing and annotation.</title>
        <authorList>
            <consortium name="The Broad Institute Genomics Platform"/>
            <consortium name="The Broad Institute Genome Sequencing Center for Infectious Disease"/>
            <person name="Wu L."/>
            <person name="Ma J."/>
        </authorList>
    </citation>
    <scope>NUCLEOTIDE SEQUENCE [LARGE SCALE GENOMIC DNA]</scope>
    <source>
        <strain evidence="8">CCUG 60023</strain>
    </source>
</reference>
<dbReference type="GO" id="GO:0032259">
    <property type="term" value="P:methylation"/>
    <property type="evidence" value="ECO:0007669"/>
    <property type="project" value="UniProtKB-KW"/>
</dbReference>
<dbReference type="Proteomes" id="UP001597101">
    <property type="component" value="Unassembled WGS sequence"/>
</dbReference>
<evidence type="ECO:0000256" key="3">
    <source>
        <dbReference type="ARBA" id="ARBA00022603"/>
    </source>
</evidence>
<dbReference type="InterPro" id="IPR004498">
    <property type="entry name" value="Ribosomal_PrmA_MeTrfase"/>
</dbReference>
<feature type="binding site" evidence="6">
    <location>
        <position position="228"/>
    </location>
    <ligand>
        <name>S-adenosyl-L-methionine</name>
        <dbReference type="ChEBI" id="CHEBI:59789"/>
    </ligand>
</feature>
<dbReference type="SUPFAM" id="SSF53335">
    <property type="entry name" value="S-adenosyl-L-methionine-dependent methyltransferases"/>
    <property type="match status" value="1"/>
</dbReference>
<name>A0ABW3FF92_9HYPH</name>
<dbReference type="HAMAP" id="MF_00735">
    <property type="entry name" value="Methyltr_PrmA"/>
    <property type="match status" value="1"/>
</dbReference>
<dbReference type="NCBIfam" id="NF001784">
    <property type="entry name" value="PRK00517.2-1"/>
    <property type="match status" value="1"/>
</dbReference>
<comment type="subcellular location">
    <subcellularLocation>
        <location evidence="6">Cytoplasm</location>
    </subcellularLocation>
</comment>
<sequence>MSQSRLYLSVRKPEAHHIASILDPIFEEEALSTALFEDKDNPGNWCWSVYIDGNAVPTTRSFIQDKLGGDAFSAEILEEKLDDIDWVSHTLRDLSPVSAGRFFVHGSHDRAAALNKPVAVEIDAGLAFGTGHHGTTAGCLDMLERILRRRRPTKAMDVGTGSGVLAIALAKATRLPVLATDIDAVSVKVARENARKNGTGAQIVTQTATGFNHPAFAHFGSADLIFANILARPLEALAHPLAQHLSPGGDVILSGLLPHQKARIVSAYRRQGLVLERAHIRDGWLTLLMNRP</sequence>